<dbReference type="Gene3D" id="2.40.30.130">
    <property type="match status" value="1"/>
</dbReference>
<dbReference type="GO" id="GO:0005737">
    <property type="term" value="C:cytoplasm"/>
    <property type="evidence" value="ECO:0007669"/>
    <property type="project" value="UniProtKB-SubCell"/>
</dbReference>
<dbReference type="PANTHER" id="PTHR43462">
    <property type="entry name" value="ALANYL-TRNA EDITING PROTEIN"/>
    <property type="match status" value="1"/>
</dbReference>
<evidence type="ECO:0000256" key="7">
    <source>
        <dbReference type="ARBA" id="ARBA00022917"/>
    </source>
</evidence>
<keyword evidence="10" id="KW-0436">Ligase</keyword>
<evidence type="ECO:0000256" key="4">
    <source>
        <dbReference type="ARBA" id="ARBA00022490"/>
    </source>
</evidence>
<dbReference type="AlphaFoldDB" id="A0A2R5LJC4"/>
<evidence type="ECO:0000313" key="10">
    <source>
        <dbReference type="EMBL" id="MBY09548.1"/>
    </source>
</evidence>
<dbReference type="GO" id="GO:0046872">
    <property type="term" value="F:metal ion binding"/>
    <property type="evidence" value="ECO:0007669"/>
    <property type="project" value="UniProtKB-KW"/>
</dbReference>
<sequence>MIFACQKDSYIRSLKTTVTSCKTGSLKQVVDGRKVTLNGYEVTFEDTVLFPEGGGQPDDRGTANGIPVLRIFRNNGKAIHFLTSPLEVGESVELQLDWDRRYDHMQQHSGQHLITAVAEDEFSFHTTSWNLGDEVSTIELDAPSGIKQEDISKLEFIVNEKIRQCVPVNVRLYEPGSEELNGVRTRMKIPDGEGDTIRVVTIEGVDSNLCCGTHVSNLSHVQVIKLLYTEKGKQGKTNLFFVAGERVLKYLGRAVHREKKLTTLLKCGPEEHAAMAEKLNQSLKLANKNALSALRDLAVAEAKIFKLLEPRPKFYSYHRREGDNEFMTIFDNEVGDKGIILFLTTGDEKGVGQFLLSGPEDVVAEYGPKVCEVIEGKGFLKHGKYQGKANKLSKKARAEELIKDGLCNGIAL</sequence>
<evidence type="ECO:0000256" key="6">
    <source>
        <dbReference type="ARBA" id="ARBA00022833"/>
    </source>
</evidence>
<dbReference type="GO" id="GO:0005524">
    <property type="term" value="F:ATP binding"/>
    <property type="evidence" value="ECO:0007669"/>
    <property type="project" value="InterPro"/>
</dbReference>
<dbReference type="PANTHER" id="PTHR43462:SF1">
    <property type="entry name" value="ALANYL-TRNA EDITING PROTEIN AARSD1"/>
    <property type="match status" value="1"/>
</dbReference>
<dbReference type="SMART" id="SM00863">
    <property type="entry name" value="tRNA_SAD"/>
    <property type="match status" value="1"/>
</dbReference>
<reference evidence="10" key="1">
    <citation type="submission" date="2018-03" db="EMBL/GenBank/DDBJ databases">
        <title>The relapsing fever spirochete Borrelia turicatae persists in the highly oxidative environment of its soft-bodied tick vector.</title>
        <authorList>
            <person name="Bourret T.J."/>
            <person name="Boyle W.K."/>
            <person name="Valenzuela J.G."/>
            <person name="Oliveira F."/>
            <person name="Lopez J.E."/>
        </authorList>
    </citation>
    <scope>NUCLEOTIDE SEQUENCE</scope>
    <source>
        <strain evidence="10">Kansas strain/isolate</strain>
        <tissue evidence="10">Salivary glands</tissue>
    </source>
</reference>
<keyword evidence="4" id="KW-0963">Cytoplasm</keyword>
<evidence type="ECO:0000256" key="1">
    <source>
        <dbReference type="ARBA" id="ARBA00001947"/>
    </source>
</evidence>
<dbReference type="GO" id="GO:0002196">
    <property type="term" value="F:Ser-tRNA(Ala) deacylase activity"/>
    <property type="evidence" value="ECO:0007669"/>
    <property type="project" value="TreeGrafter"/>
</dbReference>
<dbReference type="InterPro" id="IPR018163">
    <property type="entry name" value="Thr/Ala-tRNA-synth_IIc_edit"/>
</dbReference>
<dbReference type="InterPro" id="IPR018165">
    <property type="entry name" value="Ala-tRNA-synth_IIc_core"/>
</dbReference>
<name>A0A2R5LJC4_9ACAR</name>
<organism evidence="10">
    <name type="scientific">Ornithodoros turicata</name>
    <dbReference type="NCBI Taxonomy" id="34597"/>
    <lineage>
        <taxon>Eukaryota</taxon>
        <taxon>Metazoa</taxon>
        <taxon>Ecdysozoa</taxon>
        <taxon>Arthropoda</taxon>
        <taxon>Chelicerata</taxon>
        <taxon>Arachnida</taxon>
        <taxon>Acari</taxon>
        <taxon>Parasitiformes</taxon>
        <taxon>Ixodida</taxon>
        <taxon>Ixodoidea</taxon>
        <taxon>Argasidae</taxon>
        <taxon>Ornithodorinae</taxon>
        <taxon>Ornithodoros</taxon>
    </lineage>
</organism>
<feature type="domain" description="Alanyl-transfer RNA synthetases family profile" evidence="9">
    <location>
        <begin position="42"/>
        <end position="253"/>
    </location>
</feature>
<dbReference type="GO" id="GO:0006419">
    <property type="term" value="P:alanyl-tRNA aminoacylation"/>
    <property type="evidence" value="ECO:0007669"/>
    <property type="project" value="InterPro"/>
</dbReference>
<evidence type="ECO:0000256" key="5">
    <source>
        <dbReference type="ARBA" id="ARBA00022723"/>
    </source>
</evidence>
<proteinExistence type="inferred from homology"/>
<keyword evidence="5" id="KW-0479">Metal-binding</keyword>
<dbReference type="PROSITE" id="PS50860">
    <property type="entry name" value="AA_TRNA_LIGASE_II_ALA"/>
    <property type="match status" value="1"/>
</dbReference>
<dbReference type="InterPro" id="IPR051335">
    <property type="entry name" value="Alanyl-tRNA_Editing_Enzymes"/>
</dbReference>
<dbReference type="Pfam" id="PF07973">
    <property type="entry name" value="tRNA_SAD"/>
    <property type="match status" value="1"/>
</dbReference>
<comment type="cofactor">
    <cofactor evidence="1">
        <name>Zn(2+)</name>
        <dbReference type="ChEBI" id="CHEBI:29105"/>
    </cofactor>
</comment>
<dbReference type="Gene3D" id="3.30.980.10">
    <property type="entry name" value="Threonyl-trna Synthetase, Chain A, domain 2"/>
    <property type="match status" value="1"/>
</dbReference>
<keyword evidence="7" id="KW-0648">Protein biosynthesis</keyword>
<accession>A0A2R5LJC4</accession>
<keyword evidence="10" id="KW-0030">Aminoacyl-tRNA synthetase</keyword>
<comment type="subcellular location">
    <subcellularLocation>
        <location evidence="2">Cytoplasm</location>
    </subcellularLocation>
</comment>
<dbReference type="GO" id="GO:0003676">
    <property type="term" value="F:nucleic acid binding"/>
    <property type="evidence" value="ECO:0007669"/>
    <property type="project" value="InterPro"/>
</dbReference>
<keyword evidence="6" id="KW-0862">Zinc</keyword>
<comment type="function">
    <text evidence="8">Functions in trans to edit the amino acid moiety from incorrectly charged tRNA(Ala).</text>
</comment>
<dbReference type="InterPro" id="IPR009000">
    <property type="entry name" value="Transl_B-barrel_sf"/>
</dbReference>
<dbReference type="SUPFAM" id="SSF50447">
    <property type="entry name" value="Translation proteins"/>
    <property type="match status" value="1"/>
</dbReference>
<dbReference type="EMBL" id="GGLE01005422">
    <property type="protein sequence ID" value="MBY09548.1"/>
    <property type="molecule type" value="Transcribed_RNA"/>
</dbReference>
<dbReference type="SUPFAM" id="SSF55186">
    <property type="entry name" value="ThrRS/AlaRS common domain"/>
    <property type="match status" value="1"/>
</dbReference>
<dbReference type="FunFam" id="3.30.980.10:FF:000007">
    <property type="entry name" value="alanyl-tRNA editing protein Aarsd1"/>
    <property type="match status" value="1"/>
</dbReference>
<dbReference type="InterPro" id="IPR012947">
    <property type="entry name" value="tRNA_SAD"/>
</dbReference>
<evidence type="ECO:0000256" key="3">
    <source>
        <dbReference type="ARBA" id="ARBA00008429"/>
    </source>
</evidence>
<evidence type="ECO:0000256" key="2">
    <source>
        <dbReference type="ARBA" id="ARBA00004496"/>
    </source>
</evidence>
<comment type="similarity">
    <text evidence="3">Belongs to the class-II aminoacyl-tRNA synthetase family. Alax-L subfamily.</text>
</comment>
<protein>
    <submittedName>
        <fullName evidence="10">Putative alanyl-trna synthetase</fullName>
    </submittedName>
</protein>
<dbReference type="FunFam" id="2.40.30.130:FF:000003">
    <property type="entry name" value="alanyl-tRNA editing protein Aarsd1"/>
    <property type="match status" value="1"/>
</dbReference>
<evidence type="ECO:0000259" key="9">
    <source>
        <dbReference type="PROSITE" id="PS50860"/>
    </source>
</evidence>
<evidence type="ECO:0000256" key="8">
    <source>
        <dbReference type="ARBA" id="ARBA00053555"/>
    </source>
</evidence>
<dbReference type="GO" id="GO:0004813">
    <property type="term" value="F:alanine-tRNA ligase activity"/>
    <property type="evidence" value="ECO:0007669"/>
    <property type="project" value="InterPro"/>
</dbReference>